<dbReference type="Proteomes" id="UP000220133">
    <property type="component" value="Chromosome"/>
</dbReference>
<evidence type="ECO:0000313" key="2">
    <source>
        <dbReference type="EMBL" id="ATL48710.1"/>
    </source>
</evidence>
<keyword evidence="3" id="KW-1185">Reference proteome</keyword>
<dbReference type="EMBL" id="CP023777">
    <property type="protein sequence ID" value="ATL48710.1"/>
    <property type="molecule type" value="Genomic_DNA"/>
</dbReference>
<sequence length="199" mass="23072">MAGISPIQLSILPGIIAWLDLLYPAYSIAILLFLGFTLCSSTLRKIRPAYLSRLNKLILLVSASLVVLVGLDYFTSSKTSNSQEGILERYHYFSLWVVMMIHCCIPFIYCFKAVRRSTWMNIFVIFFLYITHNGYAGLSYRANLQYGDIHWPIFSLLQSYPRSITLVSIFFMFPFIMAYWIKQHKVRQRAHMNNVEAVS</sequence>
<feature type="transmembrane region" description="Helical" evidence="1">
    <location>
        <begin position="118"/>
        <end position="140"/>
    </location>
</feature>
<name>A0A291QXP3_9BACT</name>
<keyword evidence="1" id="KW-0812">Transmembrane</keyword>
<feature type="transmembrane region" description="Helical" evidence="1">
    <location>
        <begin position="160"/>
        <end position="181"/>
    </location>
</feature>
<keyword evidence="1" id="KW-0472">Membrane</keyword>
<accession>A0A291QXP3</accession>
<gene>
    <name evidence="2" type="ORF">COR50_16930</name>
</gene>
<reference evidence="2 3" key="1">
    <citation type="submission" date="2017-10" db="EMBL/GenBank/DDBJ databases">
        <title>Paenichitinophaga pekingensis gen. nov., sp. nov., isolated from activated sludge.</title>
        <authorList>
            <person name="Jin D."/>
            <person name="Kong X."/>
            <person name="Deng Y."/>
            <person name="Bai Z."/>
        </authorList>
    </citation>
    <scope>NUCLEOTIDE SEQUENCE [LARGE SCALE GENOMIC DNA]</scope>
    <source>
        <strain evidence="2 3">13</strain>
    </source>
</reference>
<dbReference type="KEGG" id="cbae:COR50_16930"/>
<organism evidence="2 3">
    <name type="scientific">Chitinophaga caeni</name>
    <dbReference type="NCBI Taxonomy" id="2029983"/>
    <lineage>
        <taxon>Bacteria</taxon>
        <taxon>Pseudomonadati</taxon>
        <taxon>Bacteroidota</taxon>
        <taxon>Chitinophagia</taxon>
        <taxon>Chitinophagales</taxon>
        <taxon>Chitinophagaceae</taxon>
        <taxon>Chitinophaga</taxon>
    </lineage>
</organism>
<feature type="transmembrane region" description="Helical" evidence="1">
    <location>
        <begin position="57"/>
        <end position="75"/>
    </location>
</feature>
<dbReference type="AlphaFoldDB" id="A0A291QXP3"/>
<evidence type="ECO:0000256" key="1">
    <source>
        <dbReference type="SAM" id="Phobius"/>
    </source>
</evidence>
<keyword evidence="1" id="KW-1133">Transmembrane helix</keyword>
<feature type="transmembrane region" description="Helical" evidence="1">
    <location>
        <begin position="90"/>
        <end position="111"/>
    </location>
</feature>
<dbReference type="RefSeq" id="WP_098195083.1">
    <property type="nucleotide sequence ID" value="NZ_CP023777.1"/>
</dbReference>
<feature type="transmembrane region" description="Helical" evidence="1">
    <location>
        <begin position="15"/>
        <end position="36"/>
    </location>
</feature>
<protein>
    <submittedName>
        <fullName evidence="2">Uncharacterized protein</fullName>
    </submittedName>
</protein>
<proteinExistence type="predicted"/>
<evidence type="ECO:0000313" key="3">
    <source>
        <dbReference type="Proteomes" id="UP000220133"/>
    </source>
</evidence>